<evidence type="ECO:0000313" key="16">
    <source>
        <dbReference type="Proteomes" id="UP000192596"/>
    </source>
</evidence>
<keyword evidence="8" id="KW-0539">Nucleus</keyword>
<proteinExistence type="inferred from homology"/>
<evidence type="ECO:0000313" key="15">
    <source>
        <dbReference type="EMBL" id="OQO00616.1"/>
    </source>
</evidence>
<feature type="active site" description="Proton acceptor" evidence="9">
    <location>
        <position position="286"/>
    </location>
</feature>
<dbReference type="SUPFAM" id="SSF56219">
    <property type="entry name" value="DNase I-like"/>
    <property type="match status" value="1"/>
</dbReference>
<dbReference type="STRING" id="1507870.A0A1V8SN78"/>
<comment type="similarity">
    <text evidence="1">Belongs to the DNA repair enzymes AP/ExoA family.</text>
</comment>
<dbReference type="EMBL" id="NAJO01000034">
    <property type="protein sequence ID" value="OQO00616.1"/>
    <property type="molecule type" value="Genomic_DNA"/>
</dbReference>
<dbReference type="GO" id="GO:0008081">
    <property type="term" value="F:phosphoric diester hydrolase activity"/>
    <property type="evidence" value="ECO:0007669"/>
    <property type="project" value="TreeGrafter"/>
</dbReference>
<gene>
    <name evidence="15" type="ORF">B0A48_13106</name>
</gene>
<feature type="site" description="Transition state stabilizer" evidence="11">
    <location>
        <position position="170"/>
    </location>
</feature>
<feature type="compositionally biased region" description="Polar residues" evidence="13">
    <location>
        <begin position="444"/>
        <end position="460"/>
    </location>
</feature>
<dbReference type="Gene3D" id="3.60.10.10">
    <property type="entry name" value="Endonuclease/exonuclease/phosphatase"/>
    <property type="match status" value="1"/>
</dbReference>
<feature type="active site" evidence="9">
    <location>
        <position position="129"/>
    </location>
</feature>
<keyword evidence="16" id="KW-1185">Reference proteome</keyword>
<dbReference type="InterPro" id="IPR005135">
    <property type="entry name" value="Endo/exonuclease/phosphatase"/>
</dbReference>
<name>A0A1V8SN78_9PEZI</name>
<dbReference type="OrthoDB" id="391817at2759"/>
<feature type="site" description="Important for catalytic activity" evidence="11">
    <location>
        <position position="260"/>
    </location>
</feature>
<feature type="binding site" evidence="10">
    <location>
        <position position="168"/>
    </location>
    <ligand>
        <name>Mg(2+)</name>
        <dbReference type="ChEBI" id="CHEBI:18420"/>
        <label>1</label>
    </ligand>
</feature>
<evidence type="ECO:0000256" key="11">
    <source>
        <dbReference type="PIRSR" id="PIRSR604808-3"/>
    </source>
</evidence>
<evidence type="ECO:0000256" key="7">
    <source>
        <dbReference type="ARBA" id="ARBA00022842"/>
    </source>
</evidence>
<feature type="site" description="Interaction with DNA substrate" evidence="11">
    <location>
        <position position="286"/>
    </location>
</feature>
<feature type="active site" description="Proton donor/acceptor" evidence="9">
    <location>
        <position position="168"/>
    </location>
</feature>
<dbReference type="InterPro" id="IPR036691">
    <property type="entry name" value="Endo/exonu/phosph_ase_sf"/>
</dbReference>
<comment type="cofactor">
    <cofactor evidence="10">
        <name>Mg(2+)</name>
        <dbReference type="ChEBI" id="CHEBI:18420"/>
    </cofactor>
    <cofactor evidence="10">
        <name>Mn(2+)</name>
        <dbReference type="ChEBI" id="CHEBI:29035"/>
    </cofactor>
    <text evidence="10">Probably binds two magnesium or manganese ions per subunit.</text>
</comment>
<evidence type="ECO:0000259" key="14">
    <source>
        <dbReference type="PROSITE" id="PS51999"/>
    </source>
</evidence>
<evidence type="ECO:0000256" key="10">
    <source>
        <dbReference type="PIRSR" id="PIRSR604808-2"/>
    </source>
</evidence>
<keyword evidence="3 10" id="KW-0479">Metal-binding</keyword>
<dbReference type="PROSITE" id="PS51999">
    <property type="entry name" value="ZF_GRF"/>
    <property type="match status" value="1"/>
</dbReference>
<evidence type="ECO:0000256" key="12">
    <source>
        <dbReference type="PROSITE-ProRule" id="PRU01343"/>
    </source>
</evidence>
<evidence type="ECO:0000256" key="9">
    <source>
        <dbReference type="PIRSR" id="PIRSR604808-1"/>
    </source>
</evidence>
<dbReference type="AlphaFoldDB" id="A0A1V8SN78"/>
<evidence type="ECO:0000256" key="13">
    <source>
        <dbReference type="SAM" id="MobiDB-lite"/>
    </source>
</evidence>
<dbReference type="InParanoid" id="A0A1V8SN78"/>
<feature type="region of interest" description="Disordered" evidence="13">
    <location>
        <begin position="430"/>
        <end position="460"/>
    </location>
</feature>
<dbReference type="GO" id="GO:0006284">
    <property type="term" value="P:base-excision repair"/>
    <property type="evidence" value="ECO:0007669"/>
    <property type="project" value="TreeGrafter"/>
</dbReference>
<dbReference type="InterPro" id="IPR004808">
    <property type="entry name" value="AP_endonuc_1"/>
</dbReference>
<dbReference type="FunFam" id="3.60.10.10:FF:000079">
    <property type="entry name" value="DNA-(apurinic or apyrimidinic site) lyase"/>
    <property type="match status" value="1"/>
</dbReference>
<dbReference type="InterPro" id="IPR010666">
    <property type="entry name" value="Znf_GRF"/>
</dbReference>
<dbReference type="GO" id="GO:0003906">
    <property type="term" value="F:DNA-(apurinic or apyrimidinic site) endonuclease activity"/>
    <property type="evidence" value="ECO:0007669"/>
    <property type="project" value="TreeGrafter"/>
</dbReference>
<feature type="binding site" evidence="10">
    <location>
        <position position="170"/>
    </location>
    <ligand>
        <name>Mg(2+)</name>
        <dbReference type="ChEBI" id="CHEBI:18420"/>
        <label>1</label>
    </ligand>
</feature>
<feature type="binding site" evidence="10">
    <location>
        <position position="286"/>
    </location>
    <ligand>
        <name>Mg(2+)</name>
        <dbReference type="ChEBI" id="CHEBI:18420"/>
        <label>1</label>
    </ligand>
</feature>
<keyword evidence="4 12" id="KW-0863">Zinc-finger</keyword>
<dbReference type="Pfam" id="PF03372">
    <property type="entry name" value="Exo_endo_phos"/>
    <property type="match status" value="1"/>
</dbReference>
<evidence type="ECO:0000256" key="4">
    <source>
        <dbReference type="ARBA" id="ARBA00022771"/>
    </source>
</evidence>
<keyword evidence="10" id="KW-0464">Manganese</keyword>
<feature type="binding site" evidence="10">
    <location>
        <position position="14"/>
    </location>
    <ligand>
        <name>Mg(2+)</name>
        <dbReference type="ChEBI" id="CHEBI:18420"/>
        <label>1</label>
    </ligand>
</feature>
<dbReference type="PANTHER" id="PTHR22748">
    <property type="entry name" value="AP ENDONUCLEASE"/>
    <property type="match status" value="1"/>
</dbReference>
<dbReference type="GO" id="GO:0008311">
    <property type="term" value="F:double-stranded DNA 3'-5' DNA exonuclease activity"/>
    <property type="evidence" value="ECO:0007669"/>
    <property type="project" value="TreeGrafter"/>
</dbReference>
<feature type="domain" description="GRF-type" evidence="14">
    <location>
        <begin position="574"/>
        <end position="627"/>
    </location>
</feature>
<accession>A0A1V8SN78</accession>
<evidence type="ECO:0000256" key="6">
    <source>
        <dbReference type="ARBA" id="ARBA00022833"/>
    </source>
</evidence>
<dbReference type="GO" id="GO:0008270">
    <property type="term" value="F:zinc ion binding"/>
    <property type="evidence" value="ECO:0007669"/>
    <property type="project" value="UniProtKB-KW"/>
</dbReference>
<reference evidence="16" key="1">
    <citation type="submission" date="2017-03" db="EMBL/GenBank/DDBJ databases">
        <title>Genomes of endolithic fungi from Antarctica.</title>
        <authorList>
            <person name="Coleine C."/>
            <person name="Masonjones S."/>
            <person name="Stajich J.E."/>
        </authorList>
    </citation>
    <scope>NUCLEOTIDE SEQUENCE [LARGE SCALE GENOMIC DNA]</scope>
    <source>
        <strain evidence="16">CCFEE 5527</strain>
    </source>
</reference>
<dbReference type="PANTHER" id="PTHR22748:SF4">
    <property type="entry name" value="DNA-(APURINIC OR APYRIMIDINIC SITE) ENDONUCLEASE 2"/>
    <property type="match status" value="1"/>
</dbReference>
<sequence>MFDILQSDIVVMQELKIQRKDLRDDMVLLDGWDAYFSLPKHKKGYSGVGMYTRNSACAPIRAEEGLLGFLPSSEASGVLYRDMDEKESIGGYPSAAQLEGLGVDDPTALDAEGRCLILEFPAFVLLGVYCPANSNGQRDDFRHGFIRALDCRVRNLTKLRKRVVLVGDLNVNRDEMDGASALDDRRKGNISHEEYISTPNRRIFNQLLLGGEVVGERDEDREEGVLLDTTRHFHPERRGMYTHWEQKINARPGNFGSRIDFILVCDAMREWLKDANTQDGLLGSDHCPVFVDFHEEVALEDRQVQLVDFMHPVATLINGNRETQLAPALSAKRMQEFDRRRSIKSMFAGASVKTAQPMTYTARQQKEEHMDTQAERAMEESALPPITPMRSPSAFDVAPAVTRITENAQSPTSLQSVSDLKPIVDLKRKPAVATSPRAMKRQKSNSTIQSHSRPSGQQSLRGFFRSASGNGTVRDTASAIISDAGVDPINDQLPLTTSVAELTTGNCTSAIDAIQTSDTMLEETASSISKTLAPAPTIPGGSPAREASPTNFEARAATHHSWNSLFSKPAAPLCESHDEPCKSMQTKKKGSNQGRSFWMCARPLGPSGQKESGSEWRCGTFIWCSDWGGGKK</sequence>
<keyword evidence="6" id="KW-0862">Zinc</keyword>
<evidence type="ECO:0000256" key="5">
    <source>
        <dbReference type="ARBA" id="ARBA00022801"/>
    </source>
</evidence>
<dbReference type="Proteomes" id="UP000192596">
    <property type="component" value="Unassembled WGS sequence"/>
</dbReference>
<dbReference type="PROSITE" id="PS51435">
    <property type="entry name" value="AP_NUCLEASE_F1_4"/>
    <property type="match status" value="1"/>
</dbReference>
<evidence type="ECO:0000256" key="8">
    <source>
        <dbReference type="ARBA" id="ARBA00023242"/>
    </source>
</evidence>
<keyword evidence="7 10" id="KW-0460">Magnesium</keyword>
<organism evidence="15 16">
    <name type="scientific">Cryoendolithus antarcticus</name>
    <dbReference type="NCBI Taxonomy" id="1507870"/>
    <lineage>
        <taxon>Eukaryota</taxon>
        <taxon>Fungi</taxon>
        <taxon>Dikarya</taxon>
        <taxon>Ascomycota</taxon>
        <taxon>Pezizomycotina</taxon>
        <taxon>Dothideomycetes</taxon>
        <taxon>Dothideomycetidae</taxon>
        <taxon>Cladosporiales</taxon>
        <taxon>Cladosporiaceae</taxon>
        <taxon>Cryoendolithus</taxon>
    </lineage>
</organism>
<keyword evidence="5" id="KW-0378">Hydrolase</keyword>
<evidence type="ECO:0000256" key="2">
    <source>
        <dbReference type="ARBA" id="ARBA00013541"/>
    </source>
</evidence>
<comment type="caution">
    <text evidence="15">The sequence shown here is derived from an EMBL/GenBank/DDBJ whole genome shotgun (WGS) entry which is preliminary data.</text>
</comment>
<evidence type="ECO:0000256" key="3">
    <source>
        <dbReference type="ARBA" id="ARBA00022723"/>
    </source>
</evidence>
<protein>
    <recommendedName>
        <fullName evidence="2">DNA-(apurinic or apyrimidinic site) endonuclease 2</fullName>
    </recommendedName>
</protein>
<dbReference type="GO" id="GO:0005634">
    <property type="term" value="C:nucleus"/>
    <property type="evidence" value="ECO:0007669"/>
    <property type="project" value="TreeGrafter"/>
</dbReference>
<evidence type="ECO:0000256" key="1">
    <source>
        <dbReference type="ARBA" id="ARBA00007092"/>
    </source>
</evidence>
<feature type="binding site" evidence="10">
    <location>
        <position position="285"/>
    </location>
    <ligand>
        <name>Mg(2+)</name>
        <dbReference type="ChEBI" id="CHEBI:18420"/>
        <label>1</label>
    </ligand>
</feature>